<dbReference type="HOGENOM" id="CLU_1183255_0_0_4"/>
<accession>G4MB82</accession>
<proteinExistence type="predicted"/>
<protein>
    <submittedName>
        <fullName evidence="1">Uncharacterized protein</fullName>
    </submittedName>
</protein>
<dbReference type="BioCyc" id="CBUR1055526:G10QW-582-MONOMER"/>
<reference evidence="1 2" key="1">
    <citation type="submission" date="2011-09" db="EMBL/GenBank/DDBJ databases">
        <authorList>
            <person name="Carlier A."/>
        </authorList>
    </citation>
    <scope>NUCLEOTIDE SEQUENCE [LARGE SCALE GENOMIC DNA]</scope>
    <source>
        <strain evidence="1 2">UZHbot1</strain>
    </source>
</reference>
<keyword evidence="2" id="KW-1185">Reference proteome</keyword>
<sequence>MTHAASAVTARGLALAGAAPANFLRHNPKSADSKAWFATEAPSANAAGPPRFHHLPPACLALAGATCHSHSSSLNRIVVHRVTPITTMAKPSHCVFGNSRRVALTDTLFQHERFMANAFAARKDGLHQVVSVAPSIELVPVGPVFVPTPFQLTVFLNLASTAAKSNLKDMPAFLAARSVVPVTIGDEPTTGRGVKSGTQGQDTWALQSSSTVFIEGKPMVHLDCLMWMNGAFAG</sequence>
<comment type="caution">
    <text evidence="1">The sequence shown here is derived from an EMBL/GenBank/DDBJ whole genome shotgun (WGS) entry which is preliminary data.</text>
</comment>
<gene>
    <name evidence="1" type="ORF">BKIR_c3_2190</name>
</gene>
<evidence type="ECO:0000313" key="1">
    <source>
        <dbReference type="EMBL" id="CCD38411.1"/>
    </source>
</evidence>
<name>G4MB82_9BURK</name>
<dbReference type="Pfam" id="PF13665">
    <property type="entry name" value="Tox-PAAR-like"/>
    <property type="match status" value="1"/>
</dbReference>
<reference evidence="1 2" key="2">
    <citation type="submission" date="2011-10" db="EMBL/GenBank/DDBJ databases">
        <title>Draft genome sequence of Candidatus Burkholderia kirkii.</title>
        <authorList>
            <person name="Carlier A.L."/>
            <person name="Eberl L."/>
        </authorList>
    </citation>
    <scope>NUCLEOTIDE SEQUENCE [LARGE SCALE GENOMIC DNA]</scope>
    <source>
        <strain evidence="1 2">UZHbot1</strain>
    </source>
</reference>
<dbReference type="EMBL" id="CAFE01000176">
    <property type="protein sequence ID" value="CCD38411.1"/>
    <property type="molecule type" value="Genomic_DNA"/>
</dbReference>
<dbReference type="Proteomes" id="UP000003511">
    <property type="component" value="Unassembled WGS sequence"/>
</dbReference>
<evidence type="ECO:0000313" key="2">
    <source>
        <dbReference type="Proteomes" id="UP000003511"/>
    </source>
</evidence>
<organism evidence="1 2">
    <name type="scientific">Candidatus Paraburkholderia kirkii UZHbot1</name>
    <dbReference type="NCBI Taxonomy" id="1055526"/>
    <lineage>
        <taxon>Bacteria</taxon>
        <taxon>Pseudomonadati</taxon>
        <taxon>Pseudomonadota</taxon>
        <taxon>Betaproteobacteria</taxon>
        <taxon>Burkholderiales</taxon>
        <taxon>Burkholderiaceae</taxon>
        <taxon>Paraburkholderia</taxon>
    </lineage>
</organism>
<dbReference type="AlphaFoldDB" id="G4MB82"/>